<dbReference type="Pfam" id="PF13306">
    <property type="entry name" value="LRR_5"/>
    <property type="match status" value="2"/>
</dbReference>
<evidence type="ECO:0000259" key="1">
    <source>
        <dbReference type="PROSITE" id="PS51272"/>
    </source>
</evidence>
<dbReference type="Pfam" id="PF00395">
    <property type="entry name" value="SLH"/>
    <property type="match status" value="3"/>
</dbReference>
<dbReference type="EMBL" id="JBHTAI010000026">
    <property type="protein sequence ID" value="MFC7152803.1"/>
    <property type="molecule type" value="Genomic_DNA"/>
</dbReference>
<feature type="domain" description="SLH" evidence="1">
    <location>
        <begin position="1347"/>
        <end position="1403"/>
    </location>
</feature>
<organism evidence="2 3">
    <name type="scientific">Cohnella cellulosilytica</name>
    <dbReference type="NCBI Taxonomy" id="986710"/>
    <lineage>
        <taxon>Bacteria</taxon>
        <taxon>Bacillati</taxon>
        <taxon>Bacillota</taxon>
        <taxon>Bacilli</taxon>
        <taxon>Bacillales</taxon>
        <taxon>Paenibacillaceae</taxon>
        <taxon>Cohnella</taxon>
    </lineage>
</organism>
<dbReference type="InterPro" id="IPR001119">
    <property type="entry name" value="SLH_dom"/>
</dbReference>
<accession>A0ABW2FLY6</accession>
<reference evidence="3" key="1">
    <citation type="journal article" date="2019" name="Int. J. Syst. Evol. Microbiol.">
        <title>The Global Catalogue of Microorganisms (GCM) 10K type strain sequencing project: providing services to taxonomists for standard genome sequencing and annotation.</title>
        <authorList>
            <consortium name="The Broad Institute Genomics Platform"/>
            <consortium name="The Broad Institute Genome Sequencing Center for Infectious Disease"/>
            <person name="Wu L."/>
            <person name="Ma J."/>
        </authorList>
    </citation>
    <scope>NUCLEOTIDE SEQUENCE [LARGE SCALE GENOMIC DNA]</scope>
    <source>
        <strain evidence="3">KCTC 12907</strain>
    </source>
</reference>
<dbReference type="Gene3D" id="2.160.20.110">
    <property type="match status" value="1"/>
</dbReference>
<protein>
    <submittedName>
        <fullName evidence="2">Leucine-rich repeat protein</fullName>
    </submittedName>
</protein>
<evidence type="ECO:0000313" key="3">
    <source>
        <dbReference type="Proteomes" id="UP001596378"/>
    </source>
</evidence>
<dbReference type="RefSeq" id="WP_378050942.1">
    <property type="nucleotide sequence ID" value="NZ_JBHMDN010000031.1"/>
</dbReference>
<dbReference type="InterPro" id="IPR051465">
    <property type="entry name" value="Cell_Envelope_Struct_Comp"/>
</dbReference>
<dbReference type="Pfam" id="PF12733">
    <property type="entry name" value="Cadherin-like"/>
    <property type="match status" value="1"/>
</dbReference>
<proteinExistence type="predicted"/>
<dbReference type="PANTHER" id="PTHR43308:SF5">
    <property type="entry name" value="S-LAYER PROTEIN _ PEPTIDOGLYCAN ENDO-BETA-N-ACETYLGLUCOSAMINIDASE"/>
    <property type="match status" value="1"/>
</dbReference>
<dbReference type="InterPro" id="IPR032675">
    <property type="entry name" value="LRR_dom_sf"/>
</dbReference>
<feature type="domain" description="SLH" evidence="1">
    <location>
        <begin position="1282"/>
        <end position="1345"/>
    </location>
</feature>
<name>A0ABW2FLY6_9BACL</name>
<comment type="caution">
    <text evidence="2">The sequence shown here is derived from an EMBL/GenBank/DDBJ whole genome shotgun (WGS) entry which is preliminary data.</text>
</comment>
<dbReference type="Gene3D" id="2.60.40.1080">
    <property type="match status" value="1"/>
</dbReference>
<dbReference type="PANTHER" id="PTHR43308">
    <property type="entry name" value="OUTER MEMBRANE PROTEIN ALPHA-RELATED"/>
    <property type="match status" value="1"/>
</dbReference>
<sequence length="1403" mass="150012">MGRFRWKTIGMLILATLLIGIEMPVTVVAAPLIEDGFEYTDNGDGTATITGYTGSETEINIPNQLEGLSVRKIGAGAFREKELVKVEIPYGVTFIGLNAFAYNSLNEIEIPGSVTTIDAYAFRSNGLTKVQLSSGLEIIYSGAFYENYLIEITIPDHVAQISSNAFGKNKLTEIHIPRNVTQTELAFIYNPLVKITVDEDNAVYKDIDQKGLYTKDGKTLVQGTISGDIHSDTEEIGNSAFMGIGLTEADIPNGVRRIGPQAFQDNDMERLSLPDSLQTLSMFAFAGNKLNKIVVPEHVGEIAREAFAGNELTEAVILGDPEFGEDVFKGNAAEFVLRGYTGTSVRAYAEANHHAFEPLNTYAGGSGIGEDPYIIITPEQLDDVRHDLQAHYKLGADIDLSDYQSGEGWAPIAEGYDPSNHNVPFNGSFDGDGHAITGLTINRSSNYQGLFSAVGETGIVRNVRLDHVSISGGNYVGGLAGANFGVIENDSINSGTVGGENRVGGLTGWNYGAAITSSFAAVNVSGADYVGGLVGDNEGSHGATKTIRYSYASGEVTGNAQVGGLIGNNETANAGSTNEIIGSYATGKVTGQKQTGGLVGRNFSLPGGTIRIEDSYATGEVYGEEQYVGGLIGYNRANALPSSTIEVIHSYAIGEVTGAADVGGLVGENAASTGAAINIDSSYWNESAYAGTLPDNGIGMPRTADELMTRSTFADWDFTNAWYQYNEQTMPFLQWQNPILSWDADIAKNVLDLDESTEITVNVTHENHESYAGTAIAAYSVNPEIASVDQGTVTALKGGKAVITVSLFGESRTIDLTVDGGKPTAPTITLDPGGWTNATEVNVTIEQESADERLNEVQTIRVKVGDAGWQDYPYGDLPIVLKVAAEGTTLIQAQAIDELGDASEIAEQTVKISRSGLMVEPRLVYADDDQEEYISGAWTNRSVTADVYAGHAQGLTVTSVVYSLDEGETWVDYSGPLIFSEEGDHSLGLKASDEAGNALTDQFRIRIDRTAPVIGFTPDGSVGALRSIASKVTVLDDSSGVNAATLRYVWSTSPDLPDEQADWQGFINGNTLNRHGPNGNWYLHIRAEDQAGNEGYAVSERFRIRADDQSGSGGAYIGSNNAKLSELILSEGRLTPAFSEDVTEYEAQVAHSAANVILTVQAAHRLATIKVNGEVLTIDNANVRIPLMEGTNLIEILVMAEDGTHRTYTLTIEREKTEPEPPQPSFADIAGHWAERSIREAVMKGFVHGYPDGTFRPNAFITRAEFTVMLIGAWQPDEAGAAPRFTDAAQIGAWARQAVAQAVQSGIIAGYDDGSFRPAASLTRAEMATMIARALGLPTAGGVSTDFADDADIPRWAKGAVEAMREHGLVDGRGVNRFVPHDAATRAEAVVLLLRMLENQDNE</sequence>
<feature type="domain" description="SLH" evidence="1">
    <location>
        <begin position="1221"/>
        <end position="1281"/>
    </location>
</feature>
<dbReference type="Gene3D" id="3.80.10.10">
    <property type="entry name" value="Ribonuclease Inhibitor"/>
    <property type="match status" value="1"/>
</dbReference>
<evidence type="ECO:0000313" key="2">
    <source>
        <dbReference type="EMBL" id="MFC7152803.1"/>
    </source>
</evidence>
<keyword evidence="3" id="KW-1185">Reference proteome</keyword>
<dbReference type="InterPro" id="IPR025883">
    <property type="entry name" value="Cadherin-like_domain"/>
</dbReference>
<dbReference type="InterPro" id="IPR026906">
    <property type="entry name" value="LRR_5"/>
</dbReference>
<dbReference type="Proteomes" id="UP001596378">
    <property type="component" value="Unassembled WGS sequence"/>
</dbReference>
<dbReference type="PROSITE" id="PS51272">
    <property type="entry name" value="SLH"/>
    <property type="match status" value="3"/>
</dbReference>
<gene>
    <name evidence="2" type="ORF">ACFQMJ_30060</name>
</gene>